<proteinExistence type="predicted"/>
<dbReference type="AlphaFoldDB" id="E2A498"/>
<dbReference type="InParanoid" id="E2A498"/>
<sequence>MTRPNEARRYVTRLDELAGTGVKFAANANRPKRVAGHSRQQYGVSWNVPAPSSLIQVDRPE</sequence>
<organism evidence="2">
    <name type="scientific">Camponotus floridanus</name>
    <name type="common">Florida carpenter ant</name>
    <dbReference type="NCBI Taxonomy" id="104421"/>
    <lineage>
        <taxon>Eukaryota</taxon>
        <taxon>Metazoa</taxon>
        <taxon>Ecdysozoa</taxon>
        <taxon>Arthropoda</taxon>
        <taxon>Hexapoda</taxon>
        <taxon>Insecta</taxon>
        <taxon>Pterygota</taxon>
        <taxon>Neoptera</taxon>
        <taxon>Endopterygota</taxon>
        <taxon>Hymenoptera</taxon>
        <taxon>Apocrita</taxon>
        <taxon>Aculeata</taxon>
        <taxon>Formicoidea</taxon>
        <taxon>Formicidae</taxon>
        <taxon>Formicinae</taxon>
        <taxon>Camponotus</taxon>
    </lineage>
</organism>
<dbReference type="EMBL" id="GL436601">
    <property type="protein sequence ID" value="EFN71739.1"/>
    <property type="molecule type" value="Genomic_DNA"/>
</dbReference>
<protein>
    <submittedName>
        <fullName evidence="1">Uncharacterized protein</fullName>
    </submittedName>
</protein>
<name>E2A498_CAMFO</name>
<keyword evidence="2" id="KW-1185">Reference proteome</keyword>
<reference evidence="1 2" key="1">
    <citation type="journal article" date="2010" name="Science">
        <title>Genomic comparison of the ants Camponotus floridanus and Harpegnathos saltator.</title>
        <authorList>
            <person name="Bonasio R."/>
            <person name="Zhang G."/>
            <person name="Ye C."/>
            <person name="Mutti N.S."/>
            <person name="Fang X."/>
            <person name="Qin N."/>
            <person name="Donahue G."/>
            <person name="Yang P."/>
            <person name="Li Q."/>
            <person name="Li C."/>
            <person name="Zhang P."/>
            <person name="Huang Z."/>
            <person name="Berger S.L."/>
            <person name="Reinberg D."/>
            <person name="Wang J."/>
            <person name="Liebig J."/>
        </authorList>
    </citation>
    <scope>NUCLEOTIDE SEQUENCE [LARGE SCALE GENOMIC DNA]</scope>
    <source>
        <strain evidence="2">C129</strain>
    </source>
</reference>
<evidence type="ECO:0000313" key="1">
    <source>
        <dbReference type="EMBL" id="EFN71739.1"/>
    </source>
</evidence>
<accession>E2A498</accession>
<evidence type="ECO:0000313" key="2">
    <source>
        <dbReference type="Proteomes" id="UP000000311"/>
    </source>
</evidence>
<dbReference type="Proteomes" id="UP000000311">
    <property type="component" value="Unassembled WGS sequence"/>
</dbReference>
<gene>
    <name evidence="1" type="ORF">EAG_15769</name>
</gene>